<sequence length="36" mass="4364">MKKIDTEIIKNLDFLNENQIRYIYHLTEAEKIKGKI</sequence>
<dbReference type="PATRIC" id="fig|1447263.3.peg.1881"/>
<name>A0A0G9KPX7_9BACT</name>
<evidence type="ECO:0000313" key="2">
    <source>
        <dbReference type="Proteomes" id="UP000035154"/>
    </source>
</evidence>
<dbReference type="AlphaFoldDB" id="A0A0G9KPX7"/>
<reference evidence="1 2" key="1">
    <citation type="submission" date="2014-01" db="EMBL/GenBank/DDBJ databases">
        <title>Development of a Comparative Genomic Fingerprinting Assay for High Resolution Genotyping of Arcobacter butzleri.</title>
        <authorList>
            <person name="Webb A.L."/>
            <person name="Inglis G.D."/>
            <person name="Kruczkiewicz P."/>
            <person name="Selinger L.B."/>
            <person name="Taboada E.N."/>
        </authorList>
    </citation>
    <scope>NUCLEOTIDE SEQUENCE [LARGE SCALE GENOMIC DNA]</scope>
    <source>
        <strain evidence="1 2">L355</strain>
    </source>
</reference>
<dbReference type="EMBL" id="JAIW01000060">
    <property type="protein sequence ID" value="KLE08551.1"/>
    <property type="molecule type" value="Genomic_DNA"/>
</dbReference>
<gene>
    <name evidence="1" type="ORF">AF80_09640</name>
</gene>
<organism evidence="1 2">
    <name type="scientific">Aliarcobacter butzleri L355</name>
    <dbReference type="NCBI Taxonomy" id="1447263"/>
    <lineage>
        <taxon>Bacteria</taxon>
        <taxon>Pseudomonadati</taxon>
        <taxon>Campylobacterota</taxon>
        <taxon>Epsilonproteobacteria</taxon>
        <taxon>Campylobacterales</taxon>
        <taxon>Arcobacteraceae</taxon>
        <taxon>Aliarcobacter</taxon>
    </lineage>
</organism>
<dbReference type="Proteomes" id="UP000035154">
    <property type="component" value="Unassembled WGS sequence"/>
</dbReference>
<protein>
    <submittedName>
        <fullName evidence="1">Uncharacterized protein</fullName>
    </submittedName>
</protein>
<proteinExistence type="predicted"/>
<accession>A0A0G9KPX7</accession>
<evidence type="ECO:0000313" key="1">
    <source>
        <dbReference type="EMBL" id="KLE08551.1"/>
    </source>
</evidence>
<comment type="caution">
    <text evidence="1">The sequence shown here is derived from an EMBL/GenBank/DDBJ whole genome shotgun (WGS) entry which is preliminary data.</text>
</comment>